<feature type="compositionally biased region" description="Low complexity" evidence="1">
    <location>
        <begin position="299"/>
        <end position="328"/>
    </location>
</feature>
<feature type="region of interest" description="Disordered" evidence="1">
    <location>
        <begin position="287"/>
        <end position="328"/>
    </location>
</feature>
<keyword evidence="3" id="KW-1185">Reference proteome</keyword>
<sequence length="328" mass="37109">MPHTPITTRTARSRLVHTEYGVHIEYRVQRPNGRQRVRVPPLVEATAHIVEWQAVETHQGLLWVPLPDWEAVYQTPPTTARPIRVEQDHEVGTVVGVLSGEDETQADIDRGLLLERDQDPNRFLNLLTDTHQHWTDDTVPGANPWGLHAEIEEARRGQSPGTDSSDSSITSLPSSPRQCTGGVHYFPVPELDRKTHTWHTAYSDALTACFQEHPQYFSLEPCHVDTDRNTQSIEANTQSVPSCESGEISLPDNTTKHIFRLQGSDRKYRETIEAGPSQGLEYSISDMMYEERWSTEAPPRSQESSSPEQDDSISSSTSLSNLIRYRDY</sequence>
<dbReference type="EMBL" id="MTQA01000057">
    <property type="protein sequence ID" value="PNP82392.1"/>
    <property type="molecule type" value="Genomic_DNA"/>
</dbReference>
<accession>A0A2K0WJE8</accession>
<feature type="region of interest" description="Disordered" evidence="1">
    <location>
        <begin position="154"/>
        <end position="180"/>
    </location>
</feature>
<protein>
    <submittedName>
        <fullName evidence="2">Uncharacterized protein</fullName>
    </submittedName>
</protein>
<dbReference type="Proteomes" id="UP000236664">
    <property type="component" value="Unassembled WGS sequence"/>
</dbReference>
<comment type="caution">
    <text evidence="2">The sequence shown here is derived from an EMBL/GenBank/DDBJ whole genome shotgun (WGS) entry which is preliminary data.</text>
</comment>
<feature type="compositionally biased region" description="Low complexity" evidence="1">
    <location>
        <begin position="159"/>
        <end position="176"/>
    </location>
</feature>
<gene>
    <name evidence="2" type="ORF">FNYG_04101</name>
</gene>
<organism evidence="2 3">
    <name type="scientific">Gibberella nygamai</name>
    <name type="common">Bean root rot disease fungus</name>
    <name type="synonym">Fusarium nygamai</name>
    <dbReference type="NCBI Taxonomy" id="42673"/>
    <lineage>
        <taxon>Eukaryota</taxon>
        <taxon>Fungi</taxon>
        <taxon>Dikarya</taxon>
        <taxon>Ascomycota</taxon>
        <taxon>Pezizomycotina</taxon>
        <taxon>Sordariomycetes</taxon>
        <taxon>Hypocreomycetidae</taxon>
        <taxon>Hypocreales</taxon>
        <taxon>Nectriaceae</taxon>
        <taxon>Fusarium</taxon>
        <taxon>Fusarium fujikuroi species complex</taxon>
    </lineage>
</organism>
<proteinExistence type="predicted"/>
<evidence type="ECO:0000256" key="1">
    <source>
        <dbReference type="SAM" id="MobiDB-lite"/>
    </source>
</evidence>
<reference evidence="2 3" key="1">
    <citation type="submission" date="2017-06" db="EMBL/GenBank/DDBJ databases">
        <title>Genome of Fusarium nygamai isolate CS10214.</title>
        <authorList>
            <person name="Gardiner D.M."/>
            <person name="Obanor F."/>
            <person name="Kazan K."/>
        </authorList>
    </citation>
    <scope>NUCLEOTIDE SEQUENCE [LARGE SCALE GENOMIC DNA]</scope>
    <source>
        <strain evidence="2 3">CS10214</strain>
    </source>
</reference>
<dbReference type="AlphaFoldDB" id="A0A2K0WJE8"/>
<evidence type="ECO:0000313" key="3">
    <source>
        <dbReference type="Proteomes" id="UP000236664"/>
    </source>
</evidence>
<name>A0A2K0WJE8_GIBNY</name>
<dbReference type="OrthoDB" id="10458418at2759"/>
<evidence type="ECO:0000313" key="2">
    <source>
        <dbReference type="EMBL" id="PNP82392.1"/>
    </source>
</evidence>